<feature type="compositionally biased region" description="Low complexity" evidence="1">
    <location>
        <begin position="773"/>
        <end position="785"/>
    </location>
</feature>
<feature type="region of interest" description="Disordered" evidence="1">
    <location>
        <begin position="386"/>
        <end position="411"/>
    </location>
</feature>
<feature type="region of interest" description="Disordered" evidence="1">
    <location>
        <begin position="4481"/>
        <end position="4515"/>
    </location>
</feature>
<feature type="region of interest" description="Disordered" evidence="1">
    <location>
        <begin position="1386"/>
        <end position="1428"/>
    </location>
</feature>
<feature type="compositionally biased region" description="Basic and acidic residues" evidence="1">
    <location>
        <begin position="4130"/>
        <end position="4144"/>
    </location>
</feature>
<accession>A0A8J4G0F7</accession>
<feature type="compositionally biased region" description="Basic and acidic residues" evidence="1">
    <location>
        <begin position="4502"/>
        <end position="4515"/>
    </location>
</feature>
<feature type="region of interest" description="Disordered" evidence="1">
    <location>
        <begin position="3482"/>
        <end position="3542"/>
    </location>
</feature>
<feature type="compositionally biased region" description="Low complexity" evidence="1">
    <location>
        <begin position="1152"/>
        <end position="1166"/>
    </location>
</feature>
<feature type="compositionally biased region" description="Low complexity" evidence="1">
    <location>
        <begin position="507"/>
        <end position="531"/>
    </location>
</feature>
<feature type="compositionally biased region" description="Low complexity" evidence="1">
    <location>
        <begin position="2093"/>
        <end position="2117"/>
    </location>
</feature>
<feature type="region of interest" description="Disordered" evidence="1">
    <location>
        <begin position="4322"/>
        <end position="4392"/>
    </location>
</feature>
<feature type="region of interest" description="Disordered" evidence="1">
    <location>
        <begin position="1135"/>
        <end position="1205"/>
    </location>
</feature>
<proteinExistence type="predicted"/>
<evidence type="ECO:0000313" key="3">
    <source>
        <dbReference type="Proteomes" id="UP000722791"/>
    </source>
</evidence>
<reference evidence="2" key="1">
    <citation type="journal article" date="2021" name="Proc. Natl. Acad. Sci. U.S.A.">
        <title>Three genomes in the algal genus Volvox reveal the fate of a haploid sex-determining region after a transition to homothallism.</title>
        <authorList>
            <person name="Yamamoto K."/>
            <person name="Hamaji T."/>
            <person name="Kawai-Toyooka H."/>
            <person name="Matsuzaki R."/>
            <person name="Takahashi F."/>
            <person name="Nishimura Y."/>
            <person name="Kawachi M."/>
            <person name="Noguchi H."/>
            <person name="Minakuchi Y."/>
            <person name="Umen J.G."/>
            <person name="Toyoda A."/>
            <person name="Nozaki H."/>
        </authorList>
    </citation>
    <scope>NUCLEOTIDE SEQUENCE</scope>
    <source>
        <strain evidence="2">NIES-3785</strain>
    </source>
</reference>
<feature type="compositionally biased region" description="Acidic residues" evidence="1">
    <location>
        <begin position="440"/>
        <end position="455"/>
    </location>
</feature>
<name>A0A8J4G0F7_9CHLO</name>
<feature type="region of interest" description="Disordered" evidence="1">
    <location>
        <begin position="3744"/>
        <end position="3777"/>
    </location>
</feature>
<comment type="caution">
    <text evidence="2">The sequence shown here is derived from an EMBL/GenBank/DDBJ whole genome shotgun (WGS) entry which is preliminary data.</text>
</comment>
<feature type="region of interest" description="Disordered" evidence="1">
    <location>
        <begin position="3877"/>
        <end position="3907"/>
    </location>
</feature>
<dbReference type="EMBL" id="BNCQ01000005">
    <property type="protein sequence ID" value="GIL98045.1"/>
    <property type="molecule type" value="Genomic_DNA"/>
</dbReference>
<feature type="region of interest" description="Disordered" evidence="1">
    <location>
        <begin position="3809"/>
        <end position="3850"/>
    </location>
</feature>
<organism evidence="2 3">
    <name type="scientific">Volvox reticuliferus</name>
    <dbReference type="NCBI Taxonomy" id="1737510"/>
    <lineage>
        <taxon>Eukaryota</taxon>
        <taxon>Viridiplantae</taxon>
        <taxon>Chlorophyta</taxon>
        <taxon>core chlorophytes</taxon>
        <taxon>Chlorophyceae</taxon>
        <taxon>CS clade</taxon>
        <taxon>Chlamydomonadales</taxon>
        <taxon>Volvocaceae</taxon>
        <taxon>Volvox</taxon>
    </lineage>
</organism>
<feature type="non-terminal residue" evidence="2">
    <location>
        <position position="4515"/>
    </location>
</feature>
<gene>
    <name evidence="2" type="ORF">Vretimale_3443</name>
</gene>
<feature type="compositionally biased region" description="Polar residues" evidence="1">
    <location>
        <begin position="1411"/>
        <end position="1428"/>
    </location>
</feature>
<feature type="region of interest" description="Disordered" evidence="1">
    <location>
        <begin position="2625"/>
        <end position="2701"/>
    </location>
</feature>
<dbReference type="PANTHER" id="PTHR31192">
    <property type="entry name" value="SPERM-SPECIFIC FAMILY, CLASS Q"/>
    <property type="match status" value="1"/>
</dbReference>
<feature type="region of interest" description="Disordered" evidence="1">
    <location>
        <begin position="432"/>
        <end position="531"/>
    </location>
</feature>
<feature type="region of interest" description="Disordered" evidence="1">
    <location>
        <begin position="4239"/>
        <end position="4275"/>
    </location>
</feature>
<feature type="compositionally biased region" description="Low complexity" evidence="1">
    <location>
        <begin position="2686"/>
        <end position="2701"/>
    </location>
</feature>
<feature type="region of interest" description="Disordered" evidence="1">
    <location>
        <begin position="4043"/>
        <end position="4067"/>
    </location>
</feature>
<feature type="region of interest" description="Disordered" evidence="1">
    <location>
        <begin position="1725"/>
        <end position="1779"/>
    </location>
</feature>
<evidence type="ECO:0000256" key="1">
    <source>
        <dbReference type="SAM" id="MobiDB-lite"/>
    </source>
</evidence>
<sequence length="4515" mass="462965">SYHLNNAYGGHGDNVLTAPACLTALELHPPPPPSAQLELSLQPLPPQQQQPQPEGNFHYHQQDAREQQEQRWGSFRQAGDSYTDGLHAAPAHDDAAGATTMITSIPITTNNAVLDEQLAAAVDLWGTVTAVVTAGHGSAALAGPSWSSLVLPEVASPGHITTSLHGGGEELGDAFSSVSEERREASGTPVASPPPNPVLGWRAAFGASVYTSSPPPAGGAIARRRHEDENHGRMAAAASVQSASSTPGPPPSSSSASLDRLQTLLNAGQLGGWSSPVRDCDQLSGENSRMTLVLDSRRCTHNSLDSSPDGSLGSRSMIFVQAAATTSPGDTAGGKLFPATGSIPPACDRDARVVAASEGLAGAAASVSPIAVLPRLALTTTLASIEEGRDHSPQRDVSAAGPATLPASTPSLQDALGVTLGESMRLPMTAEAGMAKEEDGTAEEEEASDEGDADDWQASLKSRARVSSLPTQAYDTGPDQALTPCMTSSGGAAPSGPCEGSTSRVPSTALATASKVSSSSHASPSHSPRVTEAAPVVAPVVTPRAATAAAAASVSLAESPFGCSGNGSGDGVSVSGSGIASPDSPSRELHGTLPDLAALYRRSVTSIGGITALEGAAISGVDAVGAVGVVVARRLENETDAAASIGPTVNTQVDAPVSSAATISPVAYDRQLLPSPPHSPGLSGMRPVAPAAAHEANDWVAVAVISDMETSTSSAAAVPRPRTLVPSAVPAVSVPAARAATAANPAAAAAAATDVSFGALAADSTEVALRRSAAADSPTAAMATRQGAVEPEPISDYDAGLERSKPSSSSDPVVDSGLAASHCAGPMALQYCAAVPLQSAEAAKMKNEMHHAHLGVNSQFCLEVVEDGLSAPPVSSVAKKDDMQLHERVAICSPFSFVDRAVSETSSLQTLHQRHSNEEDTVDQRTRTVRNVDTLADVWPLPLVHGNIVHSPGLFSPEATLELDSDATGNIEVAVNVQSDGPGNVRSEPVVEGWLEAAELWDAAALQYANADIGSPSASIHRTPSRDAAPVTSRNVTAHATATYRNLPATTIAAVQFQPHQPPRRPNRRGAKLVSVYIRASSWSAGDCDESVAAAFATSSSATAAAAGAADSRFHQSEFLARAWSCRVGLGAAPRGLGGRGLEARQLPLTKSGSRPRGPVSGSRWPQDAGICIGNGQEPPSERQPRPQPQLRQQRPSSPSTRDGLNQVLSQLPRLDVGAGPDQPGLTHGSAAAILSTAVLTISQTTVGRRGWPPTQVAAAASIATLPALAVALWIHQASSAAAAAGLTVASPALATSSMAAAHRAVSTGGTGRSTSSGGGSGHAQGCWMSTGTSLTAATVLALTALPVVLAAALLPPGSNHSSTASPFGTITTRVDAAIPHEHTSTLDSSTIISGEADPGTHDSNGGGHGASSSVPADSRVSQRQSSMHWVPQRVTHVLAAASAIAASIRNAAWRRMYATARRGLWSDPGGPSPQSVASTGAVSGGTATSPYLQRSPRYGWRTEFHGLTDVLQDRTVDDDLRANEPLGSPRARELLSRSSEVGMAAMLGYRLQQHAARSLAAGTHSTDHSSHPGSMFKESTCWRMCALKDDLSLGTEPGRISAPVVMAAQDHRDLMVASAPAAASFGMAAFVPSLDADGPGGGSLGIGHSNGHGAKDEIYAVEHTRQLRGLPERIIHRDEGTIPSVCDPATWRAVRAEAGAGARIPPIDFVGLGTEVCHGDAAGSERTVADDRDDGGSARHPKASSYDTVDSSCRPWPDGDAAAPDISRDPAESCPAAHEGTAPKCRLQRAGPAIYVTTPVIGSVTAPLAVSTSGVAEVLRAPTSDAMCLPGSALAAGPQVHGHRPPAGDYIRSRLQPLALVTDFSAATSEAAVVNTHNGDCTSSPPLCDQCATSHPEETPVVLTQTGISSACVGLPGEAADTAQLVACRDKVPCVPWSSGDEQLMGRPRLNTTTSQVNVPVGGLACHADPDVTCNKTATLQPPESTETNGVRTSGGGAGVGISIFTLFDAISAPAEETKGAVKQAAKEQLAAVLSDPFNGPPQNEPADQRSSKGLDVKQTISNRQWQQLSTTNLPVQNAIAKPEPVVTMRNPSSSLEPAATAAAPSSSLEPAVAAPDQPSSLEPAAAVPEQSSSLVPDAAAPKPLPSLVLVAAAPENSSFLESATHALDPSSSLEPAAVVLEPSSSLEPVAAMPEPSSFLVPPAAASEQLSSLESVAAVPEQLSLLEPVAAVPEQLSLLEPVAAVPEQLSLLEPVAAVPEQLSLLEPVAAVPEQLSLLEPVAAVPEPSSSLERRAVVPEPSPSLEPVAAVPEPWASLERRAVVPEPSPSLEPVAAVPEPWASLEPVAAVPEPWASLESVAAVPEQLSLLEPVAAVPEPESSLERRAVVPEPSSSLEPAAAVPEPWSSLEPVAAVPEQLSLLEPVAAVPEPSSSLEPAAAVPEPWSSLEPVAAVPEQLSLLEPVAAVPEPSPSLEPVAALPEPSSSLEPAAAVPEPWSSLEPVAAVPEPSSSLERRAVVPEPSPSLESVAAVPEPSSSLEPIAAVPEPWSSLESVAAVPEPWSSLESVAAVPEPESSLERRAVVPEPSSSLEPAAAVPEPWSSLEPVAAVPEQLSLLEPVAAVPEPSPSLEPVAAVPEPSSSLEPAAAVPEPWSSLEPVAAVPEPSSSLERRAVVPEPSPSLESVAAVPEPSPSLEPVAVVPEPSPSLESVAAVPEQLSLLEPVATVPEPWSSLESVAAVPEPESSLERRAVVPEPSPSLEPVAAVPEPWASLEPVAAVPEQLSLPEPVAAVPEPWASLERRAVVPEPWSSLEPVVAVPEPSPSLERRAVVPEPSPSLESVAAVPEPWPSLESVAAVPEPWLSWVPAAPALDPLLSAGPVAAVPEPPSSLESTAALSKEFLERSQAGSGEGAAGRWDKGLKASVMEPHALDVYRNFVVSEKELGSDFSSVQKVRGDAPIPKPTSLPTIATEDTALGRRNDDIRDPAACKLVAMDIRGRADEDECEDGAANTGQMAGSVDSGPGSPTCIKASVCTGEAPATTAHSAEDMGSATAGATVERAGEAPASESPFRGIGLEEDENAPRYPLGSASASAGRGFEWPLAVGIFFREPAAAVTDLYEEVHHTGVHQRVSNETALVEGEEQPGITTVSVQRAETTTDDGYIPSGTANSADAIGVDVGEGLDAAIVVADPDTDSDDSDSEFDVNAMYLGRAEWTPLLQRNVPSRLLSDALDEGLADRGEVFLLLTPGDETRAGRTLSRLQLIEEGSQEGPEDSARTLDDVSDVDHADGDVDEWQRGEDGEALAGAATAWGELPQPVLTPPPPQWTGRLSAVYQAATGDSIAGSSAMAVRSGVGIPVVVTVVESPSARVADDIGAGDAMRRSDASAQAVPNDARSTVLAEMEPALRIKASGALTGIPKPPTDAVVPICTSTNRARSKLPFAPTSQTSCEPVSRVLLFETEPSCSTRRAAPEWSSPASARDSYAESVSSHGSASTCSNASATSLSKTGRSVRAWRPAGKSGLSFSSPSGSAAARKSRDAVSGGSACPVTSAITAVRNASSRLQRASFVSPIISRNTSGNGNGVVTSSANTRTNSGGNGAIVSCHSSCSNVMASAPVSRAMALARNFEQRALAPAALATPDRTTSATATAATAAATRGSTAAVVAAFESLRSRSVPLEVQTQTDRTSARPTSKVTAVSASVQATLGSAMSRQGPAAVPAAAVAPLVLPVQASSELPVQPTLRRVVLKNSGDDSGSGSGEESFGSPHLPPPPNADRTGTGWQEPLTARTATSGSSEGVSSSSITDRHLATASFTSAPPSVRSSWAADGPVAPSDARPPAQQPRLPPGSIGDTQSAAAAHMWNLEAPPDVGMLVAVPSATRADVPSASAGVRGEAESLDGEQRSSCLGEPEPSFGLITRGGCPSYRPAAHFAPGSVTGTSLEPKPPAASVMSAAAAAVQYQVPTAVRRNPGGIVARAAAAIELKAADHVPSAVPPQLLRASLDSSDTDNINFRVAAAAAGTTGRRRPVPCSRIQMFIRSYDDAALSSLREGSRSSGPLSGMSSTRSSRDGAADTALNGSSILQRCDAVVTAASIASAGAVPVMTNKASFMSSVEAEASEPEARPALGLTIQASEEQLRRQPHDGRSPSERMNIDEVKMEEVQSATGHVPLPPMMQPVVATPWASPPQCPLLPLADSPASAVAASLMALNRHLQAATKREGASAPYIAKMCRDLGLRLPGALERDYPKAKQRKASVHGTGGGKEGATPSGMQPGTSGSLYMSQQQGRGEMWDAVEVQIGAMAQPIVLSRTPDAMLSASNAVAITATGKKPEVSGGNPFAEERVQRDERPGESHGRVSGTWNRHLMAPEPAEGSPLPLVSTAPPSFGQLGQGTLLPSPPPAQLFLQPQQLQQVVMKAAAAAKEEVEKEQQQEPLWVHKVAAPDVVQDGFCASSATEQPQMPIVEQEIIPLESALESVDQAGSGGLVCVPGGGDGVSASKEDTESPLCRGDARSPLQRDEMGR</sequence>
<feature type="compositionally biased region" description="Low complexity" evidence="1">
    <location>
        <begin position="1189"/>
        <end position="1200"/>
    </location>
</feature>
<feature type="region of interest" description="Disordered" evidence="1">
    <location>
        <begin position="1464"/>
        <end position="1494"/>
    </location>
</feature>
<feature type="compositionally biased region" description="Low complexity" evidence="1">
    <location>
        <begin position="3515"/>
        <end position="3531"/>
    </location>
</feature>
<feature type="region of interest" description="Disordered" evidence="1">
    <location>
        <begin position="4125"/>
        <end position="4144"/>
    </location>
</feature>
<feature type="region of interest" description="Disordered" evidence="1">
    <location>
        <begin position="44"/>
        <end position="90"/>
    </location>
</feature>
<evidence type="ECO:0000313" key="2">
    <source>
        <dbReference type="EMBL" id="GIL98045.1"/>
    </source>
</evidence>
<feature type="region of interest" description="Disordered" evidence="1">
    <location>
        <begin position="160"/>
        <end position="197"/>
    </location>
</feature>
<feature type="compositionally biased region" description="Basic and acidic residues" evidence="1">
    <location>
        <begin position="60"/>
        <end position="69"/>
    </location>
</feature>
<feature type="non-terminal residue" evidence="2">
    <location>
        <position position="1"/>
    </location>
</feature>
<feature type="compositionally biased region" description="Polar residues" evidence="1">
    <location>
        <begin position="3809"/>
        <end position="3818"/>
    </location>
</feature>
<dbReference type="PANTHER" id="PTHR31192:SF4">
    <property type="entry name" value="SPERM-SPECIFIC FAMILY, CLASS Q"/>
    <property type="match status" value="1"/>
</dbReference>
<feature type="compositionally biased region" description="Basic and acidic residues" evidence="1">
    <location>
        <begin position="4333"/>
        <end position="4348"/>
    </location>
</feature>
<feature type="region of interest" description="Disordered" evidence="1">
    <location>
        <begin position="3263"/>
        <end position="3283"/>
    </location>
</feature>
<feature type="compositionally biased region" description="Low complexity" evidence="1">
    <location>
        <begin position="3490"/>
        <end position="3503"/>
    </location>
</feature>
<feature type="compositionally biased region" description="Low complexity" evidence="1">
    <location>
        <begin position="3748"/>
        <end position="3761"/>
    </location>
</feature>
<feature type="region of interest" description="Disordered" evidence="1">
    <location>
        <begin position="773"/>
        <end position="814"/>
    </location>
</feature>
<feature type="region of interest" description="Disordered" evidence="1">
    <location>
        <begin position="3040"/>
        <end position="3081"/>
    </location>
</feature>
<protein>
    <submittedName>
        <fullName evidence="2">Uncharacterized protein</fullName>
    </submittedName>
</protein>
<feature type="compositionally biased region" description="Polar residues" evidence="1">
    <location>
        <begin position="4263"/>
        <end position="4275"/>
    </location>
</feature>
<feature type="region of interest" description="Disordered" evidence="1">
    <location>
        <begin position="2089"/>
        <end position="2140"/>
    </location>
</feature>
<feature type="compositionally biased region" description="Low complexity" evidence="1">
    <location>
        <begin position="4043"/>
        <end position="4060"/>
    </location>
</feature>
<feature type="region of interest" description="Disordered" evidence="1">
    <location>
        <begin position="2036"/>
        <end position="2058"/>
    </location>
</feature>
<feature type="compositionally biased region" description="Basic and acidic residues" evidence="1">
    <location>
        <begin position="1728"/>
        <end position="1738"/>
    </location>
</feature>
<dbReference type="Proteomes" id="UP000722791">
    <property type="component" value="Unassembled WGS sequence"/>
</dbReference>
<feature type="compositionally biased region" description="Low complexity" evidence="1">
    <location>
        <begin position="235"/>
        <end position="246"/>
    </location>
</feature>
<feature type="compositionally biased region" description="Polar residues" evidence="1">
    <location>
        <begin position="1473"/>
        <end position="1493"/>
    </location>
</feature>
<feature type="compositionally biased region" description="Basic and acidic residues" evidence="1">
    <location>
        <begin position="3272"/>
        <end position="3283"/>
    </location>
</feature>
<feature type="region of interest" description="Disordered" evidence="1">
    <location>
        <begin position="228"/>
        <end position="257"/>
    </location>
</feature>
<feature type="compositionally biased region" description="Basic and acidic residues" evidence="1">
    <location>
        <begin position="2048"/>
        <end position="2057"/>
    </location>
</feature>
<feature type="region of interest" description="Disordered" evidence="1">
    <location>
        <begin position="2469"/>
        <end position="2494"/>
    </location>
</feature>
<feature type="region of interest" description="Disordered" evidence="1">
    <location>
        <begin position="3003"/>
        <end position="3023"/>
    </location>
</feature>